<organism evidence="1 2">
    <name type="scientific">Tectimicrobiota bacterium</name>
    <dbReference type="NCBI Taxonomy" id="2528274"/>
    <lineage>
        <taxon>Bacteria</taxon>
        <taxon>Pseudomonadati</taxon>
        <taxon>Nitrospinota/Tectimicrobiota group</taxon>
        <taxon>Candidatus Tectimicrobiota</taxon>
    </lineage>
</organism>
<evidence type="ECO:0000313" key="1">
    <source>
        <dbReference type="EMBL" id="MBI3014282.1"/>
    </source>
</evidence>
<reference evidence="1" key="1">
    <citation type="submission" date="2020-07" db="EMBL/GenBank/DDBJ databases">
        <title>Huge and variable diversity of episymbiotic CPR bacteria and DPANN archaea in groundwater ecosystems.</title>
        <authorList>
            <person name="He C.Y."/>
            <person name="Keren R."/>
            <person name="Whittaker M."/>
            <person name="Farag I.F."/>
            <person name="Doudna J."/>
            <person name="Cate J.H.D."/>
            <person name="Banfield J.F."/>
        </authorList>
    </citation>
    <scope>NUCLEOTIDE SEQUENCE</scope>
    <source>
        <strain evidence="1">NC_groundwater_717_Ag_S-0.2um_59_8</strain>
    </source>
</reference>
<evidence type="ECO:0000313" key="2">
    <source>
        <dbReference type="Proteomes" id="UP000741360"/>
    </source>
</evidence>
<dbReference type="AlphaFoldDB" id="A0A932GP18"/>
<gene>
    <name evidence="1" type="ORF">HYY65_04260</name>
</gene>
<protein>
    <submittedName>
        <fullName evidence="1">PilZ domain-containing protein</fullName>
    </submittedName>
</protein>
<name>A0A932GP18_UNCTE</name>
<comment type="caution">
    <text evidence="1">The sequence shown here is derived from an EMBL/GenBank/DDBJ whole genome shotgun (WGS) entry which is preliminary data.</text>
</comment>
<accession>A0A932GP18</accession>
<sequence length="306" mass="34966">MEITELLKVGQHLDCDLAPDSEGEERYPCQVAHLEPERLLLTILSEATRTPAVLPECDLTLQVIKGQALYSIRGRAISFEFPYLALRPEGPAELIQKRSYVRVEDSFGVRFRMLDPEEYERRRYEFASRASRRGEARSLLATDWSRELQETLGEEAAAGLESVLIKMLIGLDRKLDKIIELLERPEGETGFFKGTGVNISGAGFYFVTESPVRVGGMIEAALELTVFPGLHLMALGKALRVREILDFPDTHRHFEVAVEFTDIHEDDRDEVIRYTFRRQRELLRTQRLNKTDLQSSETSIPQQDLL</sequence>
<proteinExistence type="predicted"/>
<dbReference type="EMBL" id="JACPSX010000076">
    <property type="protein sequence ID" value="MBI3014282.1"/>
    <property type="molecule type" value="Genomic_DNA"/>
</dbReference>
<dbReference type="Proteomes" id="UP000741360">
    <property type="component" value="Unassembled WGS sequence"/>
</dbReference>